<dbReference type="PANTHER" id="PTHR41878:SF1">
    <property type="entry name" value="TNPR PROTEIN"/>
    <property type="match status" value="1"/>
</dbReference>
<reference evidence="3 6" key="2">
    <citation type="submission" date="2011-04" db="EMBL/GenBank/DDBJ databases">
        <title>The complete genome of Selenomonas sputigena DSM 20758.</title>
        <authorList>
            <consortium name="US DOE Joint Genome Institute (JGI-PGF)"/>
            <person name="Lucas S."/>
            <person name="Copeland A."/>
            <person name="Lapidus A."/>
            <person name="Bruce D."/>
            <person name="Goodwin L."/>
            <person name="Pitluck S."/>
            <person name="Peters L."/>
            <person name="Kyrpides N."/>
            <person name="Mavromatis K."/>
            <person name="Ivanova N."/>
            <person name="Ovchinnikova G."/>
            <person name="Teshima H."/>
            <person name="Detter J.C."/>
            <person name="Tapia R."/>
            <person name="Han C."/>
            <person name="Land M."/>
            <person name="Hauser L."/>
            <person name="Markowitz V."/>
            <person name="Cheng J.-F."/>
            <person name="Hugenholtz P."/>
            <person name="Woyke T."/>
            <person name="Wu D."/>
            <person name="Gronow S."/>
            <person name="Wellnitz S."/>
            <person name="Schneider S."/>
            <person name="Klenk H.-P."/>
            <person name="Eisen J.A."/>
        </authorList>
    </citation>
    <scope>NUCLEOTIDE SEQUENCE [LARGE SCALE GENOMIC DNA]</scope>
    <source>
        <strain evidence="3">ATCC 35185</strain>
        <strain evidence="6">ATCC 35185 / DSM 20758 / VPI D19B-28</strain>
    </source>
</reference>
<evidence type="ECO:0000256" key="1">
    <source>
        <dbReference type="SAM" id="MobiDB-lite"/>
    </source>
</evidence>
<dbReference type="AlphaFoldDB" id="C9LYT8"/>
<dbReference type="InterPro" id="IPR024047">
    <property type="entry name" value="MM3350-like_sf"/>
</dbReference>
<name>C9LYT8_SELS3</name>
<evidence type="ECO:0000313" key="3">
    <source>
        <dbReference type="EMBL" id="AEC00944.1"/>
    </source>
</evidence>
<evidence type="ECO:0000313" key="5">
    <source>
        <dbReference type="Proteomes" id="UP000003505"/>
    </source>
</evidence>
<feature type="domain" description="Plasmid pRiA4b Orf3-like" evidence="2">
    <location>
        <begin position="2"/>
        <end position="125"/>
    </location>
</feature>
<keyword evidence="6" id="KW-1185">Reference proteome</keyword>
<dbReference type="Proteomes" id="UP000011124">
    <property type="component" value="Chromosome"/>
</dbReference>
<sequence>MKAYELKIALRGQSPEVWRRVLVPEELTFSQLALVFNLAMGWEKETVFSFLLPHKKMVITELSEEQAHGERLKEAAVVQICSHLERAGAFLYLYANRREMRHDVHLEKIVEPWSGRAPQVLEWSGARTAAAVLEGAKDAEDSVHYDMDAVNEKLALWCRLDRRRYEDRPLTKLYEDMEAGRYGFSAYKYKMRSIEGTNATPEAQKTFFSTVFHQRLQDTEDEERVPPTLRDMFAGFAKEELLSIAEQKGIEVRHGMRKQDIIRQLTKQMLDPRVMEEYFLCLSDEEVLSLQQLLANLDDFEEESEHNFETLSTAGYIAETPEFELVISRDVAAGFIPFAVDMGEELYDRRRRRTWLINTILTANVLYSVTPLDILCRIYNQGGIGDLKPAEIKKEMEKIPPEFLAGYWQRGDVFISEGMDEEEIRVILESQGDGDFYIPATEEIPLFAQGLALSDPNDEQALGLFFHETLSYDEEETVEIMRHIHWTLLAGAPVSFVRDMLKDDGYFDALTKEQDVTLRRLLNRLHDSTRSVANRGFTTNEIKERQQAARAKKEERKKASRQKVIFLKDRNKEKSH</sequence>
<dbReference type="EMBL" id="ACKP02000055">
    <property type="protein sequence ID" value="EEX76038.1"/>
    <property type="molecule type" value="Genomic_DNA"/>
</dbReference>
<dbReference type="Gene3D" id="3.10.290.30">
    <property type="entry name" value="MM3350-like"/>
    <property type="match status" value="1"/>
</dbReference>
<accession>C9LYT8</accession>
<dbReference type="OrthoDB" id="9801392at2"/>
<dbReference type="PANTHER" id="PTHR41878">
    <property type="entry name" value="LEXA REPRESSOR-RELATED"/>
    <property type="match status" value="1"/>
</dbReference>
<protein>
    <submittedName>
        <fullName evidence="3">Plasmid pRiA4b ORF-3 family protein</fullName>
    </submittedName>
</protein>
<dbReference type="STRING" id="546271.Selsp_1994"/>
<evidence type="ECO:0000313" key="4">
    <source>
        <dbReference type="EMBL" id="EEX76038.1"/>
    </source>
</evidence>
<feature type="compositionally biased region" description="Basic and acidic residues" evidence="1">
    <location>
        <begin position="541"/>
        <end position="557"/>
    </location>
</feature>
<reference evidence="4 5" key="1">
    <citation type="submission" date="2009-09" db="EMBL/GenBank/DDBJ databases">
        <authorList>
            <person name="Weinstock G."/>
            <person name="Sodergren E."/>
            <person name="Clifton S."/>
            <person name="Fulton L."/>
            <person name="Fulton B."/>
            <person name="Courtney L."/>
            <person name="Fronick C."/>
            <person name="Harrison M."/>
            <person name="Strong C."/>
            <person name="Farmer C."/>
            <person name="Delahaunty K."/>
            <person name="Markovic C."/>
            <person name="Hall O."/>
            <person name="Minx P."/>
            <person name="Tomlinson C."/>
            <person name="Mitreva M."/>
            <person name="Nelson J."/>
            <person name="Hou S."/>
            <person name="Wollam A."/>
            <person name="Pepin K.H."/>
            <person name="Johnson M."/>
            <person name="Bhonagiri V."/>
            <person name="Nash W.E."/>
            <person name="Warren W."/>
            <person name="Chinwalla A."/>
            <person name="Mardis E.R."/>
            <person name="Wilson R.K."/>
        </authorList>
    </citation>
    <scope>NUCLEOTIDE SEQUENCE [LARGE SCALE GENOMIC DNA]</scope>
    <source>
        <strain evidence="4">ATCC 35185</strain>
        <strain evidence="5">ATCC 35185 / DSM 20758 / VPI D19B-28</strain>
    </source>
</reference>
<organism evidence="4 5">
    <name type="scientific">Selenomonas sputigena (strain ATCC 35185 / DSM 20758 / CCUG 44933 / VPI D19B-28)</name>
    <dbReference type="NCBI Taxonomy" id="546271"/>
    <lineage>
        <taxon>Bacteria</taxon>
        <taxon>Bacillati</taxon>
        <taxon>Bacillota</taxon>
        <taxon>Negativicutes</taxon>
        <taxon>Selenomonadales</taxon>
        <taxon>Selenomonadaceae</taxon>
        <taxon>Selenomonas</taxon>
    </lineage>
</organism>
<proteinExistence type="predicted"/>
<dbReference type="EMBL" id="CP002637">
    <property type="protein sequence ID" value="AEC00944.1"/>
    <property type="molecule type" value="Genomic_DNA"/>
</dbReference>
<gene>
    <name evidence="3" type="ordered locus">Selsp_1994</name>
    <name evidence="4" type="ORF">SELSPUOL_02649</name>
</gene>
<dbReference type="SUPFAM" id="SSF159941">
    <property type="entry name" value="MM3350-like"/>
    <property type="match status" value="1"/>
</dbReference>
<evidence type="ECO:0000259" key="2">
    <source>
        <dbReference type="Pfam" id="PF07929"/>
    </source>
</evidence>
<dbReference type="Proteomes" id="UP000003505">
    <property type="component" value="Unassembled WGS sequence"/>
</dbReference>
<feature type="region of interest" description="Disordered" evidence="1">
    <location>
        <begin position="541"/>
        <end position="576"/>
    </location>
</feature>
<dbReference type="HOGENOM" id="CLU_032788_0_0_9"/>
<dbReference type="RefSeq" id="WP_006194019.1">
    <property type="nucleotide sequence ID" value="NC_015437.1"/>
</dbReference>
<dbReference type="KEGG" id="ssg:Selsp_1994"/>
<dbReference type="Pfam" id="PF07929">
    <property type="entry name" value="PRiA4_ORF3"/>
    <property type="match status" value="1"/>
</dbReference>
<dbReference type="InterPro" id="IPR012912">
    <property type="entry name" value="Plasmid_pRiA4b_Orf3-like"/>
</dbReference>
<feature type="compositionally biased region" description="Basic and acidic residues" evidence="1">
    <location>
        <begin position="566"/>
        <end position="576"/>
    </location>
</feature>
<evidence type="ECO:0000313" key="6">
    <source>
        <dbReference type="Proteomes" id="UP000011124"/>
    </source>
</evidence>